<accession>A0A256F4Z8</accession>
<evidence type="ECO:0000313" key="2">
    <source>
        <dbReference type="EMBL" id="OYR09922.1"/>
    </source>
</evidence>
<dbReference type="Proteomes" id="UP000216345">
    <property type="component" value="Unassembled WGS sequence"/>
</dbReference>
<gene>
    <name evidence="2" type="ORF">CEV32_2359</name>
</gene>
<keyword evidence="3" id="KW-1185">Reference proteome</keyword>
<dbReference type="AlphaFoldDB" id="A0A256F4Z8"/>
<evidence type="ECO:0000313" key="3">
    <source>
        <dbReference type="Proteomes" id="UP000216345"/>
    </source>
</evidence>
<name>A0A256F4Z8_9HYPH</name>
<dbReference type="EMBL" id="NNRK01000034">
    <property type="protein sequence ID" value="OYR09922.1"/>
    <property type="molecule type" value="Genomic_DNA"/>
</dbReference>
<evidence type="ECO:0000256" key="1">
    <source>
        <dbReference type="SAM" id="MobiDB-lite"/>
    </source>
</evidence>
<sequence>MLEFDKDPIPGAPVETVMEHRASSHSQKGKTAFGLGVS</sequence>
<proteinExistence type="predicted"/>
<organism evidence="2 3">
    <name type="scientific">Brucella rhizosphaerae</name>
    <dbReference type="NCBI Taxonomy" id="571254"/>
    <lineage>
        <taxon>Bacteria</taxon>
        <taxon>Pseudomonadati</taxon>
        <taxon>Pseudomonadota</taxon>
        <taxon>Alphaproteobacteria</taxon>
        <taxon>Hyphomicrobiales</taxon>
        <taxon>Brucellaceae</taxon>
        <taxon>Brucella/Ochrobactrum group</taxon>
        <taxon>Brucella</taxon>
    </lineage>
</organism>
<reference evidence="2 3" key="1">
    <citation type="submission" date="2017-07" db="EMBL/GenBank/DDBJ databases">
        <title>Phylogenetic study on the rhizospheric bacterium Ochrobactrum sp. A44.</title>
        <authorList>
            <person name="Krzyzanowska D.M."/>
            <person name="Ossowicki A."/>
            <person name="Rajewska M."/>
            <person name="Maciag T."/>
            <person name="Kaczynski Z."/>
            <person name="Czerwicka M."/>
            <person name="Jafra S."/>
        </authorList>
    </citation>
    <scope>NUCLEOTIDE SEQUENCE [LARGE SCALE GENOMIC DNA]</scope>
    <source>
        <strain evidence="2 3">PR17</strain>
    </source>
</reference>
<feature type="region of interest" description="Disordered" evidence="1">
    <location>
        <begin position="19"/>
        <end position="38"/>
    </location>
</feature>
<comment type="caution">
    <text evidence="2">The sequence shown here is derived from an EMBL/GenBank/DDBJ whole genome shotgun (WGS) entry which is preliminary data.</text>
</comment>
<protein>
    <submittedName>
        <fullName evidence="2">Uncharacterized protein</fullName>
    </submittedName>
</protein>